<protein>
    <submittedName>
        <fullName evidence="2">Uncharacterized protein</fullName>
    </submittedName>
</protein>
<dbReference type="Proteomes" id="UP000199310">
    <property type="component" value="Unassembled WGS sequence"/>
</dbReference>
<sequence>MRLKHPLLFLLCCLICISAVAQEPVNTYASLFQQNKYLKDWASKFPHFQLSDFRYAQTDKMESYQDANDLQPDKHFEDLYGKLISYTADKKKYLDFYSYQISLERVTVKGKKVIQAGVDVHQVLLLGDYRKKTLSRIMQVGPDQFLEEAVWLSDSTFLLVGTNSMQPSYTPFMYVGDLKKQQYHLYLPKNKSLQRPGVYKSLRWQLLGTVIWL</sequence>
<feature type="chain" id="PRO_5011709710" evidence="1">
    <location>
        <begin position="22"/>
        <end position="213"/>
    </location>
</feature>
<reference evidence="3" key="1">
    <citation type="submission" date="2016-10" db="EMBL/GenBank/DDBJ databases">
        <authorList>
            <person name="Varghese N."/>
            <person name="Submissions S."/>
        </authorList>
    </citation>
    <scope>NUCLEOTIDE SEQUENCE [LARGE SCALE GENOMIC DNA]</scope>
    <source>
        <strain evidence="3">DSM 3695</strain>
    </source>
</reference>
<name>A0A1I0S7I0_9BACT</name>
<evidence type="ECO:0000313" key="3">
    <source>
        <dbReference type="Proteomes" id="UP000199310"/>
    </source>
</evidence>
<accession>A0A1I0S7I0</accession>
<proteinExistence type="predicted"/>
<dbReference type="EMBL" id="FOJG01000002">
    <property type="protein sequence ID" value="SEW51682.1"/>
    <property type="molecule type" value="Genomic_DNA"/>
</dbReference>
<dbReference type="OrthoDB" id="678466at2"/>
<dbReference type="STRING" id="29529.SAMN04488122_4439"/>
<dbReference type="AlphaFoldDB" id="A0A1I0S7I0"/>
<keyword evidence="1" id="KW-0732">Signal</keyword>
<keyword evidence="3" id="KW-1185">Reference proteome</keyword>
<gene>
    <name evidence="2" type="ORF">SAMN04488122_4439</name>
</gene>
<evidence type="ECO:0000256" key="1">
    <source>
        <dbReference type="SAM" id="SignalP"/>
    </source>
</evidence>
<organism evidence="2 3">
    <name type="scientific">Chitinophaga arvensicola</name>
    <dbReference type="NCBI Taxonomy" id="29529"/>
    <lineage>
        <taxon>Bacteria</taxon>
        <taxon>Pseudomonadati</taxon>
        <taxon>Bacteroidota</taxon>
        <taxon>Chitinophagia</taxon>
        <taxon>Chitinophagales</taxon>
        <taxon>Chitinophagaceae</taxon>
        <taxon>Chitinophaga</taxon>
    </lineage>
</organism>
<feature type="signal peptide" evidence="1">
    <location>
        <begin position="1"/>
        <end position="21"/>
    </location>
</feature>
<dbReference type="RefSeq" id="WP_089898127.1">
    <property type="nucleotide sequence ID" value="NZ_FOJG01000002.1"/>
</dbReference>
<evidence type="ECO:0000313" key="2">
    <source>
        <dbReference type="EMBL" id="SEW51682.1"/>
    </source>
</evidence>